<dbReference type="Proteomes" id="UP000255024">
    <property type="component" value="Unassembled WGS sequence"/>
</dbReference>
<dbReference type="AlphaFoldDB" id="A0A378U788"/>
<reference evidence="1 2" key="1">
    <citation type="submission" date="2018-06" db="EMBL/GenBank/DDBJ databases">
        <authorList>
            <consortium name="Pathogen Informatics"/>
            <person name="Doyle S."/>
        </authorList>
    </citation>
    <scope>NUCLEOTIDE SEQUENCE [LARGE SCALE GENOMIC DNA]</scope>
    <source>
        <strain evidence="1 2">NCTC11179</strain>
    </source>
</reference>
<name>A0A378U788_MYROD</name>
<keyword evidence="2" id="KW-1185">Reference proteome</keyword>
<dbReference type="RefSeq" id="WP_115092732.1">
    <property type="nucleotide sequence ID" value="NZ_CP068107.1"/>
</dbReference>
<organism evidence="1 2">
    <name type="scientific">Myroides odoratus</name>
    <name type="common">Flavobacterium odoratum</name>
    <dbReference type="NCBI Taxonomy" id="256"/>
    <lineage>
        <taxon>Bacteria</taxon>
        <taxon>Pseudomonadati</taxon>
        <taxon>Bacteroidota</taxon>
        <taxon>Flavobacteriia</taxon>
        <taxon>Flavobacteriales</taxon>
        <taxon>Flavobacteriaceae</taxon>
        <taxon>Myroides</taxon>
    </lineage>
</organism>
<evidence type="ECO:0000313" key="2">
    <source>
        <dbReference type="Proteomes" id="UP000255024"/>
    </source>
</evidence>
<accession>A0A378U788</accession>
<evidence type="ECO:0000313" key="1">
    <source>
        <dbReference type="EMBL" id="STZ70192.1"/>
    </source>
</evidence>
<sequence>MSVEHVGIQTFITNYNATDRDWLELKWNGKFGAKFKDENYIFRQQIASIVCDQIHTVNLDLIRDLFIELGKVAQVSFSVFQNYHILAQELLERGGKEYLFDYVCAAHISFDTFLSTANIQLSSERTDEILTYFDFLKQTESDPQVQKMLTDHIRSRFVSLQKLS</sequence>
<dbReference type="EMBL" id="UGQL01000002">
    <property type="protein sequence ID" value="STZ70192.1"/>
    <property type="molecule type" value="Genomic_DNA"/>
</dbReference>
<proteinExistence type="predicted"/>
<gene>
    <name evidence="1" type="ORF">NCTC11179_03725</name>
</gene>
<protein>
    <submittedName>
        <fullName evidence="1">Uncharacterized protein</fullName>
    </submittedName>
</protein>